<dbReference type="Pfam" id="PF09991">
    <property type="entry name" value="DUF2232"/>
    <property type="match status" value="1"/>
</dbReference>
<reference evidence="2 3" key="1">
    <citation type="submission" date="2015-09" db="EMBL/GenBank/DDBJ databases">
        <title>Draft genome sequence of a Caloramator mitchellensis, a moderate thermophile from the Great Artesian Basin of Australia.</title>
        <authorList>
            <person name="Patel B.K."/>
        </authorList>
    </citation>
    <scope>NUCLEOTIDE SEQUENCE [LARGE SCALE GENOMIC DNA]</scope>
    <source>
        <strain evidence="2 3">VF08</strain>
    </source>
</reference>
<feature type="transmembrane region" description="Helical" evidence="1">
    <location>
        <begin position="215"/>
        <end position="234"/>
    </location>
</feature>
<feature type="transmembrane region" description="Helical" evidence="1">
    <location>
        <begin position="246"/>
        <end position="270"/>
    </location>
</feature>
<evidence type="ECO:0000313" key="3">
    <source>
        <dbReference type="Proteomes" id="UP000052015"/>
    </source>
</evidence>
<name>A0A0R3JR89_CALMK</name>
<feature type="transmembrane region" description="Helical" evidence="1">
    <location>
        <begin position="282"/>
        <end position="305"/>
    </location>
</feature>
<dbReference type="RefSeq" id="WP_057979551.1">
    <property type="nucleotide sequence ID" value="NZ_LKHP01000019.1"/>
</dbReference>
<dbReference type="PANTHER" id="PTHR41324:SF1">
    <property type="entry name" value="DUF2232 DOMAIN-CONTAINING PROTEIN"/>
    <property type="match status" value="1"/>
</dbReference>
<organism evidence="2 3">
    <name type="scientific">Caloramator mitchellensis</name>
    <dbReference type="NCBI Taxonomy" id="908809"/>
    <lineage>
        <taxon>Bacteria</taxon>
        <taxon>Bacillati</taxon>
        <taxon>Bacillota</taxon>
        <taxon>Clostridia</taxon>
        <taxon>Eubacteriales</taxon>
        <taxon>Clostridiaceae</taxon>
        <taxon>Caloramator</taxon>
    </lineage>
</organism>
<keyword evidence="1" id="KW-0472">Membrane</keyword>
<evidence type="ECO:0008006" key="4">
    <source>
        <dbReference type="Google" id="ProtNLM"/>
    </source>
</evidence>
<feature type="transmembrane region" description="Helical" evidence="1">
    <location>
        <begin position="174"/>
        <end position="195"/>
    </location>
</feature>
<dbReference type="AlphaFoldDB" id="A0A0R3JR89"/>
<accession>A0A0R3JR89</accession>
<comment type="caution">
    <text evidence="2">The sequence shown here is derived from an EMBL/GenBank/DDBJ whole genome shotgun (WGS) entry which is preliminary data.</text>
</comment>
<keyword evidence="1" id="KW-1133">Transmembrane helix</keyword>
<evidence type="ECO:0000313" key="2">
    <source>
        <dbReference type="EMBL" id="KRQ85969.1"/>
    </source>
</evidence>
<proteinExistence type="predicted"/>
<dbReference type="STRING" id="908809.ABG79_02273"/>
<keyword evidence="1" id="KW-0812">Transmembrane</keyword>
<dbReference type="PANTHER" id="PTHR41324">
    <property type="entry name" value="MEMBRANE PROTEIN-RELATED"/>
    <property type="match status" value="1"/>
</dbReference>
<protein>
    <recommendedName>
        <fullName evidence="4">DUF2232 domain-containing protein</fullName>
    </recommendedName>
</protein>
<gene>
    <name evidence="2" type="ORF">ABG79_02273</name>
</gene>
<sequence>MQKTSTKSLIESSLLTAIAVVLILISIYIPVFYYIGLFMWPLPLALVQIKHGYKYSITSLVATTIIILLFTDPYTAFGFAITNGLLGIALGYMIKKRANVFTMIFVMVIINIISLTASIKLFGLIAGQDYIKMAFEELYRSLDTAKNMYSKMGIPKETTEAIFKSIPPRETMMMLIPTALIFHGILSSVITYFFAKKIYSRFGIKLEDIPKFSNWYIPAKFALTLMLLILLGYLAAYMRLNRGEAILLNAMYLMMFVFTINGLAALSFYLEKRGLAKSLRLLIMFFVFTSFGNLLFIVGIIDYSLNLRKLDISRLKDSPK</sequence>
<evidence type="ECO:0000256" key="1">
    <source>
        <dbReference type="SAM" id="Phobius"/>
    </source>
</evidence>
<dbReference type="InterPro" id="IPR018710">
    <property type="entry name" value="DUF2232"/>
</dbReference>
<feature type="transmembrane region" description="Helical" evidence="1">
    <location>
        <begin position="100"/>
        <end position="123"/>
    </location>
</feature>
<dbReference type="OrthoDB" id="1938242at2"/>
<dbReference type="EMBL" id="LKHP01000019">
    <property type="protein sequence ID" value="KRQ85969.1"/>
    <property type="molecule type" value="Genomic_DNA"/>
</dbReference>
<dbReference type="Proteomes" id="UP000052015">
    <property type="component" value="Unassembled WGS sequence"/>
</dbReference>
<dbReference type="Gene3D" id="1.10.1760.20">
    <property type="match status" value="1"/>
</dbReference>
<keyword evidence="3" id="KW-1185">Reference proteome</keyword>
<feature type="transmembrane region" description="Helical" evidence="1">
    <location>
        <begin position="77"/>
        <end position="94"/>
    </location>
</feature>
<feature type="transmembrane region" description="Helical" evidence="1">
    <location>
        <begin position="12"/>
        <end position="40"/>
    </location>
</feature>